<evidence type="ECO:0000313" key="8">
    <source>
        <dbReference type="Proteomes" id="UP000789901"/>
    </source>
</evidence>
<protein>
    <submittedName>
        <fullName evidence="7">9581_t:CDS:1</fullName>
    </submittedName>
</protein>
<keyword evidence="5" id="KW-0325">Glycoprotein</keyword>
<evidence type="ECO:0000256" key="5">
    <source>
        <dbReference type="ARBA" id="ARBA00023180"/>
    </source>
</evidence>
<evidence type="ECO:0000313" key="7">
    <source>
        <dbReference type="EMBL" id="CAG8812502.1"/>
    </source>
</evidence>
<dbReference type="Pfam" id="PF01607">
    <property type="entry name" value="CBM_14"/>
    <property type="match status" value="1"/>
</dbReference>
<keyword evidence="3" id="KW-0677">Repeat</keyword>
<dbReference type="InterPro" id="IPR051940">
    <property type="entry name" value="Chitin_bind-dev_reg"/>
</dbReference>
<organism evidence="7 8">
    <name type="scientific">Gigaspora margarita</name>
    <dbReference type="NCBI Taxonomy" id="4874"/>
    <lineage>
        <taxon>Eukaryota</taxon>
        <taxon>Fungi</taxon>
        <taxon>Fungi incertae sedis</taxon>
        <taxon>Mucoromycota</taxon>
        <taxon>Glomeromycotina</taxon>
        <taxon>Glomeromycetes</taxon>
        <taxon>Diversisporales</taxon>
        <taxon>Gigasporaceae</taxon>
        <taxon>Gigaspora</taxon>
    </lineage>
</organism>
<feature type="domain" description="Chitin-binding type-2" evidence="6">
    <location>
        <begin position="21"/>
        <end position="77"/>
    </location>
</feature>
<evidence type="ECO:0000259" key="6">
    <source>
        <dbReference type="PROSITE" id="PS50940"/>
    </source>
</evidence>
<sequence>MPLYTIFVFSGIIETGNNNFCLACEELVNGLYANPYNCKTFYQCSNGVAYLFDCPDDLQWSSNNKRCDWPVNSDCGIIE</sequence>
<evidence type="ECO:0000256" key="1">
    <source>
        <dbReference type="ARBA" id="ARBA00022669"/>
    </source>
</evidence>
<name>A0ABN7W1W1_GIGMA</name>
<keyword evidence="8" id="KW-1185">Reference proteome</keyword>
<dbReference type="PROSITE" id="PS50940">
    <property type="entry name" value="CHIT_BIND_II"/>
    <property type="match status" value="1"/>
</dbReference>
<dbReference type="SMART" id="SM00494">
    <property type="entry name" value="ChtBD2"/>
    <property type="match status" value="1"/>
</dbReference>
<comment type="caution">
    <text evidence="7">The sequence shown here is derived from an EMBL/GenBank/DDBJ whole genome shotgun (WGS) entry which is preliminary data.</text>
</comment>
<reference evidence="7 8" key="1">
    <citation type="submission" date="2021-06" db="EMBL/GenBank/DDBJ databases">
        <authorList>
            <person name="Kallberg Y."/>
            <person name="Tangrot J."/>
            <person name="Rosling A."/>
        </authorList>
    </citation>
    <scope>NUCLEOTIDE SEQUENCE [LARGE SCALE GENOMIC DNA]</scope>
    <source>
        <strain evidence="7 8">120-4 pot B 10/14</strain>
    </source>
</reference>
<accession>A0ABN7W1W1</accession>
<keyword evidence="1" id="KW-0147">Chitin-binding</keyword>
<evidence type="ECO:0000256" key="2">
    <source>
        <dbReference type="ARBA" id="ARBA00022729"/>
    </source>
</evidence>
<keyword evidence="4" id="KW-1015">Disulfide bond</keyword>
<proteinExistence type="predicted"/>
<dbReference type="EMBL" id="CAJVQB010028484">
    <property type="protein sequence ID" value="CAG8812502.1"/>
    <property type="molecule type" value="Genomic_DNA"/>
</dbReference>
<dbReference type="Proteomes" id="UP000789901">
    <property type="component" value="Unassembled WGS sequence"/>
</dbReference>
<gene>
    <name evidence="7" type="ORF">GMARGA_LOCUS25584</name>
</gene>
<dbReference type="PANTHER" id="PTHR23301">
    <property type="entry name" value="CHITIN BINDING PERITROPHIN-A"/>
    <property type="match status" value="1"/>
</dbReference>
<keyword evidence="2" id="KW-0732">Signal</keyword>
<dbReference type="SUPFAM" id="SSF57625">
    <property type="entry name" value="Invertebrate chitin-binding proteins"/>
    <property type="match status" value="1"/>
</dbReference>
<dbReference type="InterPro" id="IPR002557">
    <property type="entry name" value="Chitin-bd_dom"/>
</dbReference>
<dbReference type="InterPro" id="IPR036508">
    <property type="entry name" value="Chitin-bd_dom_sf"/>
</dbReference>
<evidence type="ECO:0000256" key="4">
    <source>
        <dbReference type="ARBA" id="ARBA00023157"/>
    </source>
</evidence>
<evidence type="ECO:0000256" key="3">
    <source>
        <dbReference type="ARBA" id="ARBA00022737"/>
    </source>
</evidence>
<dbReference type="PANTHER" id="PTHR23301:SF0">
    <property type="entry name" value="CHITIN-BINDING TYPE-2 DOMAIN-CONTAINING PROTEIN-RELATED"/>
    <property type="match status" value="1"/>
</dbReference>
<dbReference type="Gene3D" id="2.170.140.10">
    <property type="entry name" value="Chitin binding domain"/>
    <property type="match status" value="1"/>
</dbReference>